<dbReference type="GO" id="GO:0106141">
    <property type="term" value="F:flavin prenyltransferase activity"/>
    <property type="evidence" value="ECO:0007669"/>
    <property type="project" value="UniProtKB-EC"/>
</dbReference>
<reference evidence="7 8" key="1">
    <citation type="submission" date="2014-03" db="EMBL/GenBank/DDBJ databases">
        <title>Draft genome sequence of the novel thermoacidophilic archaea Acidianus copahuensis ALE1 strain, isolated from Copahue volcanic area in Neuquen Argentina.</title>
        <authorList>
            <person name="Urbieta M.S."/>
            <person name="Rascovan N."/>
            <person name="Castro C."/>
            <person name="Revale S."/>
            <person name="Giaveno M.A."/>
            <person name="Vazquez M.P."/>
            <person name="Donati E.R."/>
        </authorList>
    </citation>
    <scope>NUCLEOTIDE SEQUENCE [LARGE SCALE GENOMIC DNA]</scope>
    <source>
        <strain evidence="7 8">ALE1</strain>
    </source>
</reference>
<comment type="caution">
    <text evidence="7">The sequence shown here is derived from an EMBL/GenBank/DDBJ whole genome shotgun (WGS) entry which is preliminary data.</text>
</comment>
<sequence>MDERMAKKTRANKGKRPIVIGISGASGVIYGIRTIQVLHELGYPVYAIVSSSAKKVCKIENEFDINEEIVKYTSFIYSDKDLDASTSSSSFTVLTKGMIIIPCSIKTMALIASGVTSTLISRTAINFLRTKGKLVLVIRETPLGSIELKNALTISRSGGIILPASPGFYSKPKTIQDMIDFIVGKALDMVGIDHRIYKRWSKSDQDLSSQAS</sequence>
<evidence type="ECO:0000256" key="5">
    <source>
        <dbReference type="HAMAP-Rule" id="MF_01984"/>
    </source>
</evidence>
<dbReference type="Pfam" id="PF02441">
    <property type="entry name" value="Flavoprotein"/>
    <property type="match status" value="1"/>
</dbReference>
<gene>
    <name evidence="5" type="primary">ubiX</name>
    <name evidence="7" type="ORF">CM19_09950</name>
</gene>
<evidence type="ECO:0000256" key="2">
    <source>
        <dbReference type="ARBA" id="ARBA00022630"/>
    </source>
</evidence>
<protein>
    <recommendedName>
        <fullName evidence="5">Flavin prenyltransferase UbiX</fullName>
        <ecNumber evidence="5">2.5.1.129</ecNumber>
    </recommendedName>
</protein>
<keyword evidence="2 5" id="KW-0285">Flavoprotein</keyword>
<dbReference type="STRING" id="1160895.CM19_09950"/>
<dbReference type="AlphaFoldDB" id="A0A031LLX0"/>
<keyword evidence="4 5" id="KW-0808">Transferase</keyword>
<dbReference type="HAMAP" id="MF_01984">
    <property type="entry name" value="ubiX_pad"/>
    <property type="match status" value="1"/>
</dbReference>
<evidence type="ECO:0000259" key="6">
    <source>
        <dbReference type="Pfam" id="PF02441"/>
    </source>
</evidence>
<dbReference type="Gene3D" id="3.40.50.1950">
    <property type="entry name" value="Flavin prenyltransferase-like"/>
    <property type="match status" value="1"/>
</dbReference>
<feature type="binding site" evidence="5">
    <location>
        <begin position="104"/>
        <end position="107"/>
    </location>
    <ligand>
        <name>FMN</name>
        <dbReference type="ChEBI" id="CHEBI:58210"/>
    </ligand>
</feature>
<comment type="function">
    <text evidence="5">Flavin prenyltransferase that catalyzes the synthesis of the prenylated FMN cofactor (prenyl-FMN) for 4-hydroxy-3-polyprenylbenzoic acid decarboxylase UbiD. The prenyltransferase is metal-independent and links a dimethylallyl moiety from dimethylallyl monophosphate (DMAP) to the flavin N5 and C6 atoms of FMN.</text>
</comment>
<dbReference type="EMBL" id="JFZT01000048">
    <property type="protein sequence ID" value="EZQ03141.1"/>
    <property type="molecule type" value="Genomic_DNA"/>
</dbReference>
<comment type="similarity">
    <text evidence="5">Belongs to the UbiX/PAD1 family.</text>
</comment>
<dbReference type="Proteomes" id="UP000024332">
    <property type="component" value="Unassembled WGS sequence"/>
</dbReference>
<keyword evidence="8" id="KW-1185">Reference proteome</keyword>
<feature type="binding site" evidence="5">
    <location>
        <position position="169"/>
    </location>
    <ligand>
        <name>dimethylallyl phosphate</name>
        <dbReference type="ChEBI" id="CHEBI:88052"/>
    </ligand>
</feature>
<dbReference type="InterPro" id="IPR004507">
    <property type="entry name" value="UbiX-like"/>
</dbReference>
<proteinExistence type="inferred from homology"/>
<dbReference type="NCBIfam" id="TIGR00421">
    <property type="entry name" value="ubiX_pad"/>
    <property type="match status" value="1"/>
</dbReference>
<keyword evidence="1 5" id="KW-0637">Prenyltransferase</keyword>
<feature type="binding site" evidence="5">
    <location>
        <begin position="24"/>
        <end position="26"/>
    </location>
    <ligand>
        <name>FMN</name>
        <dbReference type="ChEBI" id="CHEBI:58210"/>
    </ligand>
</feature>
<evidence type="ECO:0000256" key="1">
    <source>
        <dbReference type="ARBA" id="ARBA00022602"/>
    </source>
</evidence>
<evidence type="ECO:0000313" key="7">
    <source>
        <dbReference type="EMBL" id="EZQ03141.1"/>
    </source>
</evidence>
<comment type="catalytic activity">
    <reaction evidence="5">
        <text>dimethylallyl phosphate + FMNH2 = prenylated FMNH2 + phosphate</text>
        <dbReference type="Rhea" id="RHEA:37743"/>
        <dbReference type="ChEBI" id="CHEBI:43474"/>
        <dbReference type="ChEBI" id="CHEBI:57618"/>
        <dbReference type="ChEBI" id="CHEBI:87467"/>
        <dbReference type="ChEBI" id="CHEBI:88052"/>
        <dbReference type="EC" id="2.5.1.129"/>
    </reaction>
</comment>
<comment type="caution">
    <text evidence="5">Lacks conserved residue(s) required for the propagation of feature annotation.</text>
</comment>
<dbReference type="InterPro" id="IPR036551">
    <property type="entry name" value="Flavin_trans-like"/>
</dbReference>
<keyword evidence="3 5" id="KW-0288">FMN</keyword>
<feature type="binding site" evidence="5">
    <location>
        <position position="139"/>
    </location>
    <ligand>
        <name>FMN</name>
        <dbReference type="ChEBI" id="CHEBI:58210"/>
    </ligand>
</feature>
<evidence type="ECO:0000256" key="3">
    <source>
        <dbReference type="ARBA" id="ARBA00022643"/>
    </source>
</evidence>
<feature type="domain" description="Flavoprotein" evidence="6">
    <location>
        <begin position="18"/>
        <end position="189"/>
    </location>
</feature>
<organism evidence="7 8">
    <name type="scientific">Candidatus Acidianus copahuensis</name>
    <dbReference type="NCBI Taxonomy" id="1160895"/>
    <lineage>
        <taxon>Archaea</taxon>
        <taxon>Thermoproteota</taxon>
        <taxon>Thermoprotei</taxon>
        <taxon>Sulfolobales</taxon>
        <taxon>Sulfolobaceae</taxon>
        <taxon>Acidianus</taxon>
    </lineage>
</organism>
<dbReference type="EC" id="2.5.1.129" evidence="5"/>
<name>A0A031LLX0_9CREN</name>
<accession>A0A031LLX0</accession>
<dbReference type="SUPFAM" id="SSF52507">
    <property type="entry name" value="Homo-oligomeric flavin-containing Cys decarboxylases, HFCD"/>
    <property type="match status" value="1"/>
</dbReference>
<dbReference type="PANTHER" id="PTHR43374">
    <property type="entry name" value="FLAVIN PRENYLTRANSFERASE"/>
    <property type="match status" value="1"/>
</dbReference>
<evidence type="ECO:0000313" key="8">
    <source>
        <dbReference type="Proteomes" id="UP000024332"/>
    </source>
</evidence>
<evidence type="ECO:0000256" key="4">
    <source>
        <dbReference type="ARBA" id="ARBA00022679"/>
    </source>
</evidence>
<dbReference type="PANTHER" id="PTHR43374:SF1">
    <property type="entry name" value="FLAVIN PRENYLTRANSFERASE PAD1, MITOCHONDRIAL"/>
    <property type="match status" value="1"/>
</dbReference>
<dbReference type="GO" id="GO:0016831">
    <property type="term" value="F:carboxy-lyase activity"/>
    <property type="evidence" value="ECO:0007669"/>
    <property type="project" value="TreeGrafter"/>
</dbReference>
<dbReference type="InterPro" id="IPR003382">
    <property type="entry name" value="Flavoprotein"/>
</dbReference>
<feature type="binding site" evidence="5">
    <location>
        <position position="185"/>
    </location>
    <ligand>
        <name>dimethylallyl phosphate</name>
        <dbReference type="ChEBI" id="CHEBI:88052"/>
    </ligand>
</feature>
<feature type="binding site" evidence="5">
    <location>
        <position position="50"/>
    </location>
    <ligand>
        <name>FMN</name>
        <dbReference type="ChEBI" id="CHEBI:58210"/>
    </ligand>
</feature>